<feature type="non-terminal residue" evidence="1">
    <location>
        <position position="47"/>
    </location>
</feature>
<organism evidence="1">
    <name type="scientific">marine sediment metagenome</name>
    <dbReference type="NCBI Taxonomy" id="412755"/>
    <lineage>
        <taxon>unclassified sequences</taxon>
        <taxon>metagenomes</taxon>
        <taxon>ecological metagenomes</taxon>
    </lineage>
</organism>
<gene>
    <name evidence="1" type="ORF">S01H1_41481</name>
</gene>
<dbReference type="EMBL" id="BARS01026312">
    <property type="protein sequence ID" value="GAG00086.1"/>
    <property type="molecule type" value="Genomic_DNA"/>
</dbReference>
<name>X0VHS4_9ZZZZ</name>
<proteinExistence type="predicted"/>
<protein>
    <submittedName>
        <fullName evidence="1">Uncharacterized protein</fullName>
    </submittedName>
</protein>
<evidence type="ECO:0000313" key="1">
    <source>
        <dbReference type="EMBL" id="GAG00086.1"/>
    </source>
</evidence>
<dbReference type="AlphaFoldDB" id="X0VHS4"/>
<comment type="caution">
    <text evidence="1">The sequence shown here is derived from an EMBL/GenBank/DDBJ whole genome shotgun (WGS) entry which is preliminary data.</text>
</comment>
<reference evidence="1" key="1">
    <citation type="journal article" date="2014" name="Front. Microbiol.">
        <title>High frequency of phylogenetically diverse reductive dehalogenase-homologous genes in deep subseafloor sedimentary metagenomes.</title>
        <authorList>
            <person name="Kawai M."/>
            <person name="Futagami T."/>
            <person name="Toyoda A."/>
            <person name="Takaki Y."/>
            <person name="Nishi S."/>
            <person name="Hori S."/>
            <person name="Arai W."/>
            <person name="Tsubouchi T."/>
            <person name="Morono Y."/>
            <person name="Uchiyama I."/>
            <person name="Ito T."/>
            <person name="Fujiyama A."/>
            <person name="Inagaki F."/>
            <person name="Takami H."/>
        </authorList>
    </citation>
    <scope>NUCLEOTIDE SEQUENCE</scope>
    <source>
        <strain evidence="1">Expedition CK06-06</strain>
    </source>
</reference>
<sequence>MIFATVFSLLALCACAGTFDPLSRKDAQLASESQASEPVLVRMAACS</sequence>
<accession>X0VHS4</accession>